<accession>A0A8J3S8V1</accession>
<evidence type="ECO:0000256" key="8">
    <source>
        <dbReference type="RuleBase" id="RU003471"/>
    </source>
</evidence>
<evidence type="ECO:0000256" key="4">
    <source>
        <dbReference type="ARBA" id="ARBA00022525"/>
    </source>
</evidence>
<protein>
    <recommendedName>
        <fullName evidence="9">Subtilisin inhibitor domain-containing protein</fullName>
    </recommendedName>
</protein>
<dbReference type="GO" id="GO:0005576">
    <property type="term" value="C:extracellular region"/>
    <property type="evidence" value="ECO:0007669"/>
    <property type="project" value="UniProtKB-SubCell"/>
</dbReference>
<dbReference type="InterPro" id="IPR023549">
    <property type="entry name" value="Subtilisin_inhibitor"/>
</dbReference>
<evidence type="ECO:0000313" key="10">
    <source>
        <dbReference type="EMBL" id="GIH87144.1"/>
    </source>
</evidence>
<dbReference type="PRINTS" id="PR00294">
    <property type="entry name" value="SSBTLNINHBTR"/>
</dbReference>
<dbReference type="GO" id="GO:0004867">
    <property type="term" value="F:serine-type endopeptidase inhibitor activity"/>
    <property type="evidence" value="ECO:0007669"/>
    <property type="project" value="UniProtKB-KW"/>
</dbReference>
<dbReference type="InterPro" id="IPR000691">
    <property type="entry name" value="Prot_inh_I16_SSI"/>
</dbReference>
<comment type="subcellular location">
    <subcellularLocation>
        <location evidence="1">Secreted</location>
    </subcellularLocation>
</comment>
<evidence type="ECO:0000256" key="7">
    <source>
        <dbReference type="ARBA" id="ARBA00023157"/>
    </source>
</evidence>
<keyword evidence="6 8" id="KW-0722">Serine protease inhibitor</keyword>
<comment type="similarity">
    <text evidence="2 8">Belongs to the protease inhibitor I16 (SSI) family.</text>
</comment>
<name>A0A8J3S8V1_PLARO</name>
<evidence type="ECO:0000256" key="3">
    <source>
        <dbReference type="ARBA" id="ARBA00011738"/>
    </source>
</evidence>
<dbReference type="InterPro" id="IPR036819">
    <property type="entry name" value="Subtilisin_inhibitor-like_sf"/>
</dbReference>
<dbReference type="Pfam" id="PF00720">
    <property type="entry name" value="SSI"/>
    <property type="match status" value="1"/>
</dbReference>
<comment type="caution">
    <text evidence="10">The sequence shown here is derived from an EMBL/GenBank/DDBJ whole genome shotgun (WGS) entry which is preliminary data.</text>
</comment>
<gene>
    <name evidence="10" type="ORF">Pro02_55520</name>
</gene>
<keyword evidence="7" id="KW-1015">Disulfide bond</keyword>
<dbReference type="SUPFAM" id="SSF55399">
    <property type="entry name" value="Subtilisin inhibitor"/>
    <property type="match status" value="1"/>
</dbReference>
<dbReference type="Proteomes" id="UP000655044">
    <property type="component" value="Unassembled WGS sequence"/>
</dbReference>
<dbReference type="EMBL" id="BOOI01000055">
    <property type="protein sequence ID" value="GIH87144.1"/>
    <property type="molecule type" value="Genomic_DNA"/>
</dbReference>
<evidence type="ECO:0000256" key="1">
    <source>
        <dbReference type="ARBA" id="ARBA00004613"/>
    </source>
</evidence>
<evidence type="ECO:0000256" key="2">
    <source>
        <dbReference type="ARBA" id="ARBA00010472"/>
    </source>
</evidence>
<reference evidence="10" key="1">
    <citation type="submission" date="2021-01" db="EMBL/GenBank/DDBJ databases">
        <title>Whole genome shotgun sequence of Planobispora rosea NBRC 15558.</title>
        <authorList>
            <person name="Komaki H."/>
            <person name="Tamura T."/>
        </authorList>
    </citation>
    <scope>NUCLEOTIDE SEQUENCE</scope>
    <source>
        <strain evidence="10">NBRC 15558</strain>
    </source>
</reference>
<dbReference type="Gene3D" id="3.30.350.10">
    <property type="entry name" value="Subtilisin inhibitor-like"/>
    <property type="match status" value="1"/>
</dbReference>
<proteinExistence type="inferred from homology"/>
<feature type="domain" description="Subtilisin inhibitor" evidence="9">
    <location>
        <begin position="14"/>
        <end position="84"/>
    </location>
</feature>
<evidence type="ECO:0000313" key="11">
    <source>
        <dbReference type="Proteomes" id="UP000655044"/>
    </source>
</evidence>
<dbReference type="AlphaFoldDB" id="A0A8J3S8V1"/>
<keyword evidence="4" id="KW-0964">Secreted</keyword>
<comment type="subunit">
    <text evidence="3">Homodimer.</text>
</comment>
<keyword evidence="11" id="KW-1185">Reference proteome</keyword>
<evidence type="ECO:0000256" key="6">
    <source>
        <dbReference type="ARBA" id="ARBA00022900"/>
    </source>
</evidence>
<keyword evidence="5 8" id="KW-0646">Protease inhibitor</keyword>
<sequence length="98" mass="10581">MLAVADDNQDLLAGRYAVLRCDPPGGTHRKATKACEALEAAGGNPADVARDRRRTCTTEYKPVKAFAVGTWNGEDIIFEHTYGNFCAMLAATGPVFDF</sequence>
<organism evidence="10 11">
    <name type="scientific">Planobispora rosea</name>
    <dbReference type="NCBI Taxonomy" id="35762"/>
    <lineage>
        <taxon>Bacteria</taxon>
        <taxon>Bacillati</taxon>
        <taxon>Actinomycetota</taxon>
        <taxon>Actinomycetes</taxon>
        <taxon>Streptosporangiales</taxon>
        <taxon>Streptosporangiaceae</taxon>
        <taxon>Planobispora</taxon>
    </lineage>
</organism>
<evidence type="ECO:0000256" key="5">
    <source>
        <dbReference type="ARBA" id="ARBA00022690"/>
    </source>
</evidence>
<evidence type="ECO:0000259" key="9">
    <source>
        <dbReference type="Pfam" id="PF00720"/>
    </source>
</evidence>